<reference evidence="1 2" key="1">
    <citation type="submission" date="2018-08" db="EMBL/GenBank/DDBJ databases">
        <title>Chitinophaga sp. K20C18050901, a novel bacterium isolated from forest soil.</title>
        <authorList>
            <person name="Wang C."/>
        </authorList>
    </citation>
    <scope>NUCLEOTIDE SEQUENCE [LARGE SCALE GENOMIC DNA]</scope>
    <source>
        <strain evidence="1 2">K20C18050901</strain>
    </source>
</reference>
<proteinExistence type="predicted"/>
<organism evidence="1 2">
    <name type="scientific">Chitinophaga silvisoli</name>
    <dbReference type="NCBI Taxonomy" id="2291814"/>
    <lineage>
        <taxon>Bacteria</taxon>
        <taxon>Pseudomonadati</taxon>
        <taxon>Bacteroidota</taxon>
        <taxon>Chitinophagia</taxon>
        <taxon>Chitinophagales</taxon>
        <taxon>Chitinophagaceae</taxon>
        <taxon>Chitinophaga</taxon>
    </lineage>
</organism>
<protein>
    <submittedName>
        <fullName evidence="1">Uncharacterized protein</fullName>
    </submittedName>
</protein>
<name>A0A3E1NYZ9_9BACT</name>
<comment type="caution">
    <text evidence="1">The sequence shown here is derived from an EMBL/GenBank/DDBJ whole genome shotgun (WGS) entry which is preliminary data.</text>
</comment>
<dbReference type="AlphaFoldDB" id="A0A3E1NYZ9"/>
<dbReference type="EMBL" id="QTJV01000007">
    <property type="protein sequence ID" value="RFM33084.1"/>
    <property type="molecule type" value="Genomic_DNA"/>
</dbReference>
<gene>
    <name evidence="1" type="ORF">DXN04_18795</name>
</gene>
<keyword evidence="2" id="KW-1185">Reference proteome</keyword>
<dbReference type="OrthoDB" id="674025at2"/>
<evidence type="ECO:0000313" key="2">
    <source>
        <dbReference type="Proteomes" id="UP000261174"/>
    </source>
</evidence>
<dbReference type="RefSeq" id="WP_116854936.1">
    <property type="nucleotide sequence ID" value="NZ_QTJV01000007.1"/>
</dbReference>
<dbReference type="Proteomes" id="UP000261174">
    <property type="component" value="Unassembled WGS sequence"/>
</dbReference>
<sequence length="82" mass="9296">MEPGKLILPGESFYPIIMDLFEKKEKASILYDDNGPTRAGGIIESVYEKDGKHWLRLEDQTEIRVDQLQAVNGNFSSDFSTC</sequence>
<evidence type="ECO:0000313" key="1">
    <source>
        <dbReference type="EMBL" id="RFM33084.1"/>
    </source>
</evidence>
<accession>A0A3E1NYZ9</accession>